<evidence type="ECO:0000313" key="3">
    <source>
        <dbReference type="Proteomes" id="UP001301769"/>
    </source>
</evidence>
<dbReference type="InterPro" id="IPR014729">
    <property type="entry name" value="Rossmann-like_a/b/a_fold"/>
</dbReference>
<dbReference type="GO" id="GO:0005737">
    <property type="term" value="C:cytoplasm"/>
    <property type="evidence" value="ECO:0007669"/>
    <property type="project" value="TreeGrafter"/>
</dbReference>
<feature type="region of interest" description="Disordered" evidence="1">
    <location>
        <begin position="47"/>
        <end position="66"/>
    </location>
</feature>
<evidence type="ECO:0000313" key="2">
    <source>
        <dbReference type="EMBL" id="KAK4216521.1"/>
    </source>
</evidence>
<dbReference type="PANTHER" id="PTHR31285:SF0">
    <property type="entry name" value="NICOTINAMIDE MONONUCLEOTIDE ADENYLYLTRANSFERASE"/>
    <property type="match status" value="1"/>
</dbReference>
<dbReference type="EMBL" id="MU858068">
    <property type="protein sequence ID" value="KAK4216521.1"/>
    <property type="molecule type" value="Genomic_DNA"/>
</dbReference>
<name>A0AAN6YDC3_9PEZI</name>
<proteinExistence type="predicted"/>
<accession>A0AAN6YDC3</accession>
<evidence type="ECO:0008006" key="4">
    <source>
        <dbReference type="Google" id="ProtNLM"/>
    </source>
</evidence>
<gene>
    <name evidence="2" type="ORF">QBC37DRAFT_438816</name>
</gene>
<reference evidence="2" key="2">
    <citation type="submission" date="2023-05" db="EMBL/GenBank/DDBJ databases">
        <authorList>
            <consortium name="Lawrence Berkeley National Laboratory"/>
            <person name="Steindorff A."/>
            <person name="Hensen N."/>
            <person name="Bonometti L."/>
            <person name="Westerberg I."/>
            <person name="Brannstrom I.O."/>
            <person name="Guillou S."/>
            <person name="Cros-Aarteil S."/>
            <person name="Calhoun S."/>
            <person name="Haridas S."/>
            <person name="Kuo A."/>
            <person name="Mondo S."/>
            <person name="Pangilinan J."/>
            <person name="Riley R."/>
            <person name="Labutti K."/>
            <person name="Andreopoulos B."/>
            <person name="Lipzen A."/>
            <person name="Chen C."/>
            <person name="Yanf M."/>
            <person name="Daum C."/>
            <person name="Ng V."/>
            <person name="Clum A."/>
            <person name="Ohm R."/>
            <person name="Martin F."/>
            <person name="Silar P."/>
            <person name="Natvig D."/>
            <person name="Lalanne C."/>
            <person name="Gautier V."/>
            <person name="Ament-Velasquez S.L."/>
            <person name="Kruys A."/>
            <person name="Hutchinson M.I."/>
            <person name="Powell A.J."/>
            <person name="Barry K."/>
            <person name="Miller A.N."/>
            <person name="Grigoriev I.V."/>
            <person name="Debuchy R."/>
            <person name="Gladieux P."/>
            <person name="Thoren M.H."/>
            <person name="Johannesson H."/>
        </authorList>
    </citation>
    <scope>NUCLEOTIDE SEQUENCE</scope>
    <source>
        <strain evidence="2">PSN293</strain>
    </source>
</reference>
<dbReference type="Proteomes" id="UP001301769">
    <property type="component" value="Unassembled WGS sequence"/>
</dbReference>
<keyword evidence="3" id="KW-1185">Reference proteome</keyword>
<dbReference type="Gene3D" id="3.40.50.620">
    <property type="entry name" value="HUPs"/>
    <property type="match status" value="1"/>
</dbReference>
<dbReference type="GO" id="GO:0000309">
    <property type="term" value="F:nicotinamide-nucleotide adenylyltransferase activity"/>
    <property type="evidence" value="ECO:0007669"/>
    <property type="project" value="TreeGrafter"/>
</dbReference>
<evidence type="ECO:0000256" key="1">
    <source>
        <dbReference type="SAM" id="MobiDB-lite"/>
    </source>
</evidence>
<protein>
    <recommendedName>
        <fullName evidence="4">Nicotinamide-nucleotide adenylyltransferase</fullName>
    </recommendedName>
</protein>
<dbReference type="PANTHER" id="PTHR31285">
    <property type="entry name" value="NICOTINAMIDE MONONUCLEOTIDE ADENYLYLTRANSFERASE"/>
    <property type="match status" value="1"/>
</dbReference>
<reference evidence="2" key="1">
    <citation type="journal article" date="2023" name="Mol. Phylogenet. Evol.">
        <title>Genome-scale phylogeny and comparative genomics of the fungal order Sordariales.</title>
        <authorList>
            <person name="Hensen N."/>
            <person name="Bonometti L."/>
            <person name="Westerberg I."/>
            <person name="Brannstrom I.O."/>
            <person name="Guillou S."/>
            <person name="Cros-Aarteil S."/>
            <person name="Calhoun S."/>
            <person name="Haridas S."/>
            <person name="Kuo A."/>
            <person name="Mondo S."/>
            <person name="Pangilinan J."/>
            <person name="Riley R."/>
            <person name="LaButti K."/>
            <person name="Andreopoulos B."/>
            <person name="Lipzen A."/>
            <person name="Chen C."/>
            <person name="Yan M."/>
            <person name="Daum C."/>
            <person name="Ng V."/>
            <person name="Clum A."/>
            <person name="Steindorff A."/>
            <person name="Ohm R.A."/>
            <person name="Martin F."/>
            <person name="Silar P."/>
            <person name="Natvig D.O."/>
            <person name="Lalanne C."/>
            <person name="Gautier V."/>
            <person name="Ament-Velasquez S.L."/>
            <person name="Kruys A."/>
            <person name="Hutchinson M.I."/>
            <person name="Powell A.J."/>
            <person name="Barry K."/>
            <person name="Miller A.N."/>
            <person name="Grigoriev I.V."/>
            <person name="Debuchy R."/>
            <person name="Gladieux P."/>
            <person name="Hiltunen Thoren M."/>
            <person name="Johannesson H."/>
        </authorList>
    </citation>
    <scope>NUCLEOTIDE SEQUENCE</scope>
    <source>
        <strain evidence="2">PSN293</strain>
    </source>
</reference>
<organism evidence="2 3">
    <name type="scientific">Rhypophila decipiens</name>
    <dbReference type="NCBI Taxonomy" id="261697"/>
    <lineage>
        <taxon>Eukaryota</taxon>
        <taxon>Fungi</taxon>
        <taxon>Dikarya</taxon>
        <taxon>Ascomycota</taxon>
        <taxon>Pezizomycotina</taxon>
        <taxon>Sordariomycetes</taxon>
        <taxon>Sordariomycetidae</taxon>
        <taxon>Sordariales</taxon>
        <taxon>Naviculisporaceae</taxon>
        <taxon>Rhypophila</taxon>
    </lineage>
</organism>
<dbReference type="AlphaFoldDB" id="A0AAN6YDC3"/>
<dbReference type="SUPFAM" id="SSF52374">
    <property type="entry name" value="Nucleotidylyl transferase"/>
    <property type="match status" value="1"/>
</dbReference>
<dbReference type="GO" id="GO:0005634">
    <property type="term" value="C:nucleus"/>
    <property type="evidence" value="ECO:0007669"/>
    <property type="project" value="TreeGrafter"/>
</dbReference>
<comment type="caution">
    <text evidence="2">The sequence shown here is derived from an EMBL/GenBank/DDBJ whole genome shotgun (WGS) entry which is preliminary data.</text>
</comment>
<sequence>MSASENPLPPMSPPRRALLDFFSRALSSFQHSSSKFQVICTIPPARRDHDRLPVPTPPSTRPRTLVVLDSSFNPPTIAHLRMAASALHDLTKSKRKDLGAVRLLLLLAVNNADKAPKPAPFDQRLALMWAFAKDIQSSSGQGSIVSEEMGKTREQEEGWNIDIALSTQPYFHEKSAAIAQSDFYEGSQNDKEEVMEQVILAGYDTLIRIFNPKYYGPPTSPARSATPIQKALDPFFSRAKLRVTLRTDDEWGGKEDQLAYLQGVLTGEGLRKVGGSQEWGRRIEMVEGRKKRDVRSGCSAEA</sequence>
<dbReference type="GO" id="GO:0016887">
    <property type="term" value="F:ATP hydrolysis activity"/>
    <property type="evidence" value="ECO:0007669"/>
    <property type="project" value="TreeGrafter"/>
</dbReference>